<sequence>MTKILIHFHLYYIDQLDYFLDKISNVQGCNYDLYVTMVEKNEKAEEKIHLRFPQAHILLVPNQGYDVGPFIDVLNRVNLNDYDYVLKIHTKNTTLNNGDKINGRWISRKCWMPLLVESLIGSKKIFIQNLHQFEKRPNIGMLASKHLITSSTDSYKNIKELVYNTIKRLGFNIPQKLTFVAGTMFMARAHLFLPIIKAGYTLNDFEATGKTSQGNQLAHAFERAFGVMVSEQYNTICGNSYKCFTTKLQYWLYQFRYFLFYRKHCYDGSIIIKICKIQFYKSRVNYDNIS</sequence>
<name>A0A6G8F395_9PROT</name>
<proteinExistence type="predicted"/>
<dbReference type="EMBL" id="MN990732">
    <property type="protein sequence ID" value="QIM10662.1"/>
    <property type="molecule type" value="Genomic_DNA"/>
</dbReference>
<evidence type="ECO:0000313" key="1">
    <source>
        <dbReference type="EMBL" id="QIM10662.1"/>
    </source>
</evidence>
<protein>
    <submittedName>
        <fullName evidence="1">Uncharacterized protein</fullName>
    </submittedName>
</protein>
<dbReference type="Pfam" id="PF05045">
    <property type="entry name" value="RgpF"/>
    <property type="match status" value="1"/>
</dbReference>
<organism evidence="1">
    <name type="scientific">uncultured Alphaproteobacteria bacterium</name>
    <dbReference type="NCBI Taxonomy" id="91750"/>
    <lineage>
        <taxon>Bacteria</taxon>
        <taxon>Pseudomonadati</taxon>
        <taxon>Pseudomonadota</taxon>
        <taxon>Alphaproteobacteria</taxon>
        <taxon>environmental samples</taxon>
    </lineage>
</organism>
<accession>A0A6G8F395</accession>
<dbReference type="AlphaFoldDB" id="A0A6G8F395"/>
<gene>
    <name evidence="1" type="ORF">PlAlph_5540</name>
</gene>
<dbReference type="InterPro" id="IPR007739">
    <property type="entry name" value="RgpF"/>
</dbReference>
<reference evidence="1" key="1">
    <citation type="journal article" date="2020" name="J. ISSAAS">
        <title>Lactobacilli and other gastrointestinal microbiota of Peromyscus leucopus, reservoir host for agents of Lyme disease and other zoonoses in North America.</title>
        <authorList>
            <person name="Milovic A."/>
            <person name="Bassam K."/>
            <person name="Shao H."/>
            <person name="Chatzistamou I."/>
            <person name="Tufts D.M."/>
            <person name="Diuk-Wasser M."/>
            <person name="Barbour A.G."/>
        </authorList>
    </citation>
    <scope>NUCLEOTIDE SEQUENCE</scope>
    <source>
        <strain evidence="1">LL90</strain>
    </source>
</reference>